<dbReference type="AlphaFoldDB" id="A0AA41SEZ7"/>
<sequence length="180" mass="20739">MLEVLSNDIDLLNPPAELEKGRHKLKRFVQSPNSFFMGRGEFSKRKVQIERGTKTLTRIVIPQRWEILIKYLKILSVWMAIYLLGLSLLALFKEIIELSLSWKLCSINCWAFPYSCNQSVGSDKTVGAFSCVGLFLCLFLFLLFSIYRTCNGICIRFEPNVCTCDRLSILVMFAVSFYHT</sequence>
<evidence type="ECO:0000256" key="1">
    <source>
        <dbReference type="SAM" id="Phobius"/>
    </source>
</evidence>
<dbReference type="Gene3D" id="2.20.25.100">
    <property type="entry name" value="Zn-binding ribosomal proteins"/>
    <property type="match status" value="1"/>
</dbReference>
<feature type="transmembrane region" description="Helical" evidence="1">
    <location>
        <begin position="127"/>
        <end position="147"/>
    </location>
</feature>
<keyword evidence="1" id="KW-1133">Transmembrane helix</keyword>
<keyword evidence="3" id="KW-1185">Reference proteome</keyword>
<organism evidence="2 3">
    <name type="scientific">Papaver nudicaule</name>
    <name type="common">Iceland poppy</name>
    <dbReference type="NCBI Taxonomy" id="74823"/>
    <lineage>
        <taxon>Eukaryota</taxon>
        <taxon>Viridiplantae</taxon>
        <taxon>Streptophyta</taxon>
        <taxon>Embryophyta</taxon>
        <taxon>Tracheophyta</taxon>
        <taxon>Spermatophyta</taxon>
        <taxon>Magnoliopsida</taxon>
        <taxon>Ranunculales</taxon>
        <taxon>Papaveraceae</taxon>
        <taxon>Papaveroideae</taxon>
        <taxon>Papaver</taxon>
    </lineage>
</organism>
<dbReference type="Proteomes" id="UP001177140">
    <property type="component" value="Unassembled WGS sequence"/>
</dbReference>
<evidence type="ECO:0000313" key="2">
    <source>
        <dbReference type="EMBL" id="MCL7033780.1"/>
    </source>
</evidence>
<protein>
    <submittedName>
        <fullName evidence="2">Uncharacterized protein</fullName>
    </submittedName>
</protein>
<comment type="caution">
    <text evidence="2">The sequence shown here is derived from an EMBL/GenBank/DDBJ whole genome shotgun (WGS) entry which is preliminary data.</text>
</comment>
<feature type="transmembrane region" description="Helical" evidence="1">
    <location>
        <begin position="71"/>
        <end position="92"/>
    </location>
</feature>
<name>A0AA41SEZ7_PAPNU</name>
<proteinExistence type="predicted"/>
<dbReference type="EMBL" id="JAJJMA010138452">
    <property type="protein sequence ID" value="MCL7033780.1"/>
    <property type="molecule type" value="Genomic_DNA"/>
</dbReference>
<gene>
    <name evidence="2" type="ORF">MKW94_023049</name>
</gene>
<reference evidence="2" key="1">
    <citation type="submission" date="2022-03" db="EMBL/GenBank/DDBJ databases">
        <title>A functionally conserved STORR gene fusion in Papaver species that diverged 16.8 million years ago.</title>
        <authorList>
            <person name="Catania T."/>
        </authorList>
    </citation>
    <scope>NUCLEOTIDE SEQUENCE</scope>
    <source>
        <strain evidence="2">S-191538</strain>
    </source>
</reference>
<evidence type="ECO:0000313" key="3">
    <source>
        <dbReference type="Proteomes" id="UP001177140"/>
    </source>
</evidence>
<keyword evidence="1" id="KW-0812">Transmembrane</keyword>
<keyword evidence="1" id="KW-0472">Membrane</keyword>
<accession>A0AA41SEZ7</accession>
<dbReference type="InterPro" id="IPR023407">
    <property type="entry name" value="Ribosomal_eS27_Zn-bd_dom_sf"/>
</dbReference>